<proteinExistence type="predicted"/>
<dbReference type="Proteomes" id="UP000030758">
    <property type="component" value="Unassembled WGS sequence"/>
</dbReference>
<evidence type="ECO:0000256" key="1">
    <source>
        <dbReference type="SAM" id="MobiDB-lite"/>
    </source>
</evidence>
<evidence type="ECO:0008006" key="6">
    <source>
        <dbReference type="Google" id="ProtNLM"/>
    </source>
</evidence>
<dbReference type="Proteomes" id="UP000030764">
    <property type="component" value="Unassembled WGS sequence"/>
</dbReference>
<evidence type="ECO:0000256" key="2">
    <source>
        <dbReference type="SAM" id="Phobius"/>
    </source>
</evidence>
<keyword evidence="2" id="KW-0812">Transmembrane</keyword>
<feature type="compositionally biased region" description="Basic and acidic residues" evidence="1">
    <location>
        <begin position="59"/>
        <end position="85"/>
    </location>
</feature>
<evidence type="ECO:0000313" key="5">
    <source>
        <dbReference type="Proteomes" id="UP000030764"/>
    </source>
</evidence>
<dbReference type="EMBL" id="KL363238">
    <property type="protein sequence ID" value="KFD51554.1"/>
    <property type="molecule type" value="Genomic_DNA"/>
</dbReference>
<dbReference type="EMBL" id="KL367535">
    <property type="protein sequence ID" value="KFD65632.1"/>
    <property type="molecule type" value="Genomic_DNA"/>
</dbReference>
<keyword evidence="2" id="KW-1133">Transmembrane helix</keyword>
<keyword evidence="5" id="KW-1185">Reference proteome</keyword>
<evidence type="ECO:0000313" key="4">
    <source>
        <dbReference type="EMBL" id="KFD65632.1"/>
    </source>
</evidence>
<feature type="region of interest" description="Disordered" evidence="1">
    <location>
        <begin position="53"/>
        <end position="85"/>
    </location>
</feature>
<organism evidence="4">
    <name type="scientific">Trichuris suis</name>
    <name type="common">pig whipworm</name>
    <dbReference type="NCBI Taxonomy" id="68888"/>
    <lineage>
        <taxon>Eukaryota</taxon>
        <taxon>Metazoa</taxon>
        <taxon>Ecdysozoa</taxon>
        <taxon>Nematoda</taxon>
        <taxon>Enoplea</taxon>
        <taxon>Dorylaimia</taxon>
        <taxon>Trichinellida</taxon>
        <taxon>Trichuridae</taxon>
        <taxon>Trichuris</taxon>
    </lineage>
</organism>
<reference evidence="4 5" key="1">
    <citation type="journal article" date="2014" name="Nat. Genet.">
        <title>Genome and transcriptome of the porcine whipworm Trichuris suis.</title>
        <authorList>
            <person name="Jex A.R."/>
            <person name="Nejsum P."/>
            <person name="Schwarz E.M."/>
            <person name="Hu L."/>
            <person name="Young N.D."/>
            <person name="Hall R.S."/>
            <person name="Korhonen P.K."/>
            <person name="Liao S."/>
            <person name="Thamsborg S."/>
            <person name="Xia J."/>
            <person name="Xu P."/>
            <person name="Wang S."/>
            <person name="Scheerlinck J.P."/>
            <person name="Hofmann A."/>
            <person name="Sternberg P.W."/>
            <person name="Wang J."/>
            <person name="Gasser R.B."/>
        </authorList>
    </citation>
    <scope>NUCLEOTIDE SEQUENCE [LARGE SCALE GENOMIC DNA]</scope>
    <source>
        <strain evidence="4">DCEP-RM93F</strain>
        <strain evidence="3">DCEP-RM93M</strain>
    </source>
</reference>
<evidence type="ECO:0000313" key="3">
    <source>
        <dbReference type="EMBL" id="KFD51554.1"/>
    </source>
</evidence>
<protein>
    <recommendedName>
        <fullName evidence="6">Transmembrane protein</fullName>
    </recommendedName>
</protein>
<name>A0A085N836_9BILA</name>
<sequence length="85" mass="9415">MVSNVEIVWVSVSQSCGLAFFVAGSVLVSFPFAVDVGSSSMFLKFIPLSNVDSKRKRNRDATSDEESKTARHYEKPIKETKEANL</sequence>
<feature type="transmembrane region" description="Helical" evidence="2">
    <location>
        <begin position="12"/>
        <end position="34"/>
    </location>
</feature>
<keyword evidence="2" id="KW-0472">Membrane</keyword>
<accession>A0A085N836</accession>
<gene>
    <name evidence="3" type="ORF">M513_07604</name>
    <name evidence="4" type="ORF">M514_07604</name>
</gene>
<dbReference type="AlphaFoldDB" id="A0A085N836"/>